<comment type="caution">
    <text evidence="1">The sequence shown here is derived from an EMBL/GenBank/DDBJ whole genome shotgun (WGS) entry which is preliminary data.</text>
</comment>
<organism evidence="1 2">
    <name type="scientific">Olivibacter oleidegradans</name>
    <dbReference type="NCBI Taxonomy" id="760123"/>
    <lineage>
        <taxon>Bacteria</taxon>
        <taxon>Pseudomonadati</taxon>
        <taxon>Bacteroidota</taxon>
        <taxon>Sphingobacteriia</taxon>
        <taxon>Sphingobacteriales</taxon>
        <taxon>Sphingobacteriaceae</taxon>
        <taxon>Olivibacter</taxon>
    </lineage>
</organism>
<evidence type="ECO:0000313" key="2">
    <source>
        <dbReference type="Proteomes" id="UP001589774"/>
    </source>
</evidence>
<name>A0ABV6HFE9_9SPHI</name>
<gene>
    <name evidence="1" type="ORF">ACFFI0_03455</name>
</gene>
<sequence length="108" mass="12733">MCNTRILCQSNRATVSQCTECGMFFIWHNNILLNFKQQEFYLFLAHIKKYVFQQRSICFPDGEHRLLMHSAADEISLAFTEDEWEDIKEVLTESAYLANVYDILKGEK</sequence>
<accession>A0ABV6HFE9</accession>
<evidence type="ECO:0000313" key="1">
    <source>
        <dbReference type="EMBL" id="MFC0317347.1"/>
    </source>
</evidence>
<keyword evidence="2" id="KW-1185">Reference proteome</keyword>
<dbReference type="RefSeq" id="WP_130854677.1">
    <property type="nucleotide sequence ID" value="NZ_JBHLWO010000001.1"/>
</dbReference>
<dbReference type="InterPro" id="IPR046508">
    <property type="entry name" value="DUF6686"/>
</dbReference>
<reference evidence="1 2" key="1">
    <citation type="submission" date="2024-09" db="EMBL/GenBank/DDBJ databases">
        <authorList>
            <person name="Sun Q."/>
            <person name="Mori K."/>
        </authorList>
    </citation>
    <scope>NUCLEOTIDE SEQUENCE [LARGE SCALE GENOMIC DNA]</scope>
    <source>
        <strain evidence="1 2">CCM 7765</strain>
    </source>
</reference>
<dbReference type="Pfam" id="PF20391">
    <property type="entry name" value="DUF6686"/>
    <property type="match status" value="1"/>
</dbReference>
<dbReference type="EMBL" id="JBHLWO010000001">
    <property type="protein sequence ID" value="MFC0317347.1"/>
    <property type="molecule type" value="Genomic_DNA"/>
</dbReference>
<dbReference type="Proteomes" id="UP001589774">
    <property type="component" value="Unassembled WGS sequence"/>
</dbReference>
<proteinExistence type="predicted"/>
<protein>
    <submittedName>
        <fullName evidence="1">DUF6686 family protein</fullName>
    </submittedName>
</protein>